<dbReference type="InterPro" id="IPR036864">
    <property type="entry name" value="Zn2-C6_fun-type_DNA-bd_sf"/>
</dbReference>
<feature type="compositionally biased region" description="Polar residues" evidence="1">
    <location>
        <begin position="8"/>
        <end position="26"/>
    </location>
</feature>
<dbReference type="STRING" id="1280837.A0A316V5X9"/>
<dbReference type="InterPro" id="IPR053181">
    <property type="entry name" value="EcdB-like_regulator"/>
</dbReference>
<dbReference type="InterPro" id="IPR001138">
    <property type="entry name" value="Zn2Cys6_DnaBD"/>
</dbReference>
<protein>
    <recommendedName>
        <fullName evidence="2">Zn(2)-C6 fungal-type domain-containing protein</fullName>
    </recommendedName>
</protein>
<feature type="compositionally biased region" description="Basic and acidic residues" evidence="1">
    <location>
        <begin position="91"/>
        <end position="100"/>
    </location>
</feature>
<feature type="region of interest" description="Disordered" evidence="1">
    <location>
        <begin position="91"/>
        <end position="158"/>
    </location>
</feature>
<dbReference type="PROSITE" id="PS00463">
    <property type="entry name" value="ZN2_CY6_FUNGAL_1"/>
    <property type="match status" value="1"/>
</dbReference>
<feature type="compositionally biased region" description="Polar residues" evidence="1">
    <location>
        <begin position="143"/>
        <end position="158"/>
    </location>
</feature>
<dbReference type="GO" id="GO:0008270">
    <property type="term" value="F:zinc ion binding"/>
    <property type="evidence" value="ECO:0007669"/>
    <property type="project" value="InterPro"/>
</dbReference>
<name>A0A316V5X9_9BASI</name>
<reference evidence="3 4" key="1">
    <citation type="journal article" date="2018" name="Mol. Biol. Evol.">
        <title>Broad Genomic Sampling Reveals a Smut Pathogenic Ancestry of the Fungal Clade Ustilaginomycotina.</title>
        <authorList>
            <person name="Kijpornyongpan T."/>
            <person name="Mondo S.J."/>
            <person name="Barry K."/>
            <person name="Sandor L."/>
            <person name="Lee J."/>
            <person name="Lipzen A."/>
            <person name="Pangilinan J."/>
            <person name="LaButti K."/>
            <person name="Hainaut M."/>
            <person name="Henrissat B."/>
            <person name="Grigoriev I.V."/>
            <person name="Spatafora J.W."/>
            <person name="Aime M.C."/>
        </authorList>
    </citation>
    <scope>NUCLEOTIDE SEQUENCE [LARGE SCALE GENOMIC DNA]</scope>
    <source>
        <strain evidence="3 4">MCA 3882</strain>
    </source>
</reference>
<feature type="compositionally biased region" description="Polar residues" evidence="1">
    <location>
        <begin position="103"/>
        <end position="124"/>
    </location>
</feature>
<dbReference type="Proteomes" id="UP000245771">
    <property type="component" value="Unassembled WGS sequence"/>
</dbReference>
<feature type="region of interest" description="Disordered" evidence="1">
    <location>
        <begin position="1"/>
        <end position="28"/>
    </location>
</feature>
<evidence type="ECO:0000313" key="4">
    <source>
        <dbReference type="Proteomes" id="UP000245771"/>
    </source>
</evidence>
<sequence>MVRKLSFDGQSNDIYTSSKEQSNTRSEAQKERVSTACTYCRYRKVKCDGGKPSCGFCIHMGRNECVYAKVSEEENQHLRRRKRELRARRAAERIRAEQEQRANSQSPSSSAFILNNLDSSSPQIPTKRRRSSVPKRSRERSMAGSSVTSTPNLFSSSAPPQINQEFPPEMALSGLPAELTNTFSPNFLNLLTPQSNATVPNVNSNIDLGGNIGGNNSYTFPSTSMAMNTSAFDVNAPNLDWAYGGLSSSAPTASSSSSMLMDQRQEQEHFHQLHQAQDDQKAQTAPPHSIFALAASNNSFLGSMTGTLEMTIPDFKGPTLAMSNLRPSNEVQVKTEVENKPMNCFRQQSKEDPLNQVGQNDPLFTDMQVEVEDFNMTSSHSSSNVLEQDITAAKRRFSNLTEETQAIYSLWPTSPFHPDQSKRSSIYSPNEPSSMPELKRFLCTTNNPFSFNPVTPLAMSVNSSERNLFNFTNFAAATSPSSL</sequence>
<dbReference type="SUPFAM" id="SSF57701">
    <property type="entry name" value="Zn2/Cys6 DNA-binding domain"/>
    <property type="match status" value="1"/>
</dbReference>
<dbReference type="Pfam" id="PF00172">
    <property type="entry name" value="Zn_clus"/>
    <property type="match status" value="1"/>
</dbReference>
<dbReference type="RefSeq" id="XP_025353198.1">
    <property type="nucleotide sequence ID" value="XM_025501108.1"/>
</dbReference>
<feature type="domain" description="Zn(2)-C6 fungal-type" evidence="2">
    <location>
        <begin position="36"/>
        <end position="67"/>
    </location>
</feature>
<evidence type="ECO:0000256" key="1">
    <source>
        <dbReference type="SAM" id="MobiDB-lite"/>
    </source>
</evidence>
<dbReference type="OrthoDB" id="39175at2759"/>
<accession>A0A316V5X9</accession>
<dbReference type="CDD" id="cd00067">
    <property type="entry name" value="GAL4"/>
    <property type="match status" value="1"/>
</dbReference>
<proteinExistence type="predicted"/>
<dbReference type="InParanoid" id="A0A316V5X9"/>
<dbReference type="PROSITE" id="PS50048">
    <property type="entry name" value="ZN2_CY6_FUNGAL_2"/>
    <property type="match status" value="1"/>
</dbReference>
<feature type="compositionally biased region" description="Basic residues" evidence="1">
    <location>
        <begin position="126"/>
        <end position="138"/>
    </location>
</feature>
<keyword evidence="4" id="KW-1185">Reference proteome</keyword>
<gene>
    <name evidence="3" type="ORF">FA14DRAFT_181571</name>
</gene>
<dbReference type="GeneID" id="37022889"/>
<dbReference type="GO" id="GO:0000981">
    <property type="term" value="F:DNA-binding transcription factor activity, RNA polymerase II-specific"/>
    <property type="evidence" value="ECO:0007669"/>
    <property type="project" value="InterPro"/>
</dbReference>
<evidence type="ECO:0000259" key="2">
    <source>
        <dbReference type="PROSITE" id="PS50048"/>
    </source>
</evidence>
<dbReference type="Gene3D" id="4.10.240.10">
    <property type="entry name" value="Zn(2)-C6 fungal-type DNA-binding domain"/>
    <property type="match status" value="1"/>
</dbReference>
<dbReference type="EMBL" id="KZ819605">
    <property type="protein sequence ID" value="PWN32896.1"/>
    <property type="molecule type" value="Genomic_DNA"/>
</dbReference>
<dbReference type="AlphaFoldDB" id="A0A316V5X9"/>
<evidence type="ECO:0000313" key="3">
    <source>
        <dbReference type="EMBL" id="PWN32896.1"/>
    </source>
</evidence>
<dbReference type="SMART" id="SM00066">
    <property type="entry name" value="GAL4"/>
    <property type="match status" value="1"/>
</dbReference>
<organism evidence="3 4">
    <name type="scientific">Meira miltonrushii</name>
    <dbReference type="NCBI Taxonomy" id="1280837"/>
    <lineage>
        <taxon>Eukaryota</taxon>
        <taxon>Fungi</taxon>
        <taxon>Dikarya</taxon>
        <taxon>Basidiomycota</taxon>
        <taxon>Ustilaginomycotina</taxon>
        <taxon>Exobasidiomycetes</taxon>
        <taxon>Exobasidiales</taxon>
        <taxon>Brachybasidiaceae</taxon>
        <taxon>Meira</taxon>
    </lineage>
</organism>
<dbReference type="PANTHER" id="PTHR47785">
    <property type="entry name" value="ZN(II)2CYS6 TRANSCRIPTION FACTOR (EUROFUNG)-RELATED-RELATED"/>
    <property type="match status" value="1"/>
</dbReference>